<dbReference type="CDD" id="cd04268">
    <property type="entry name" value="ZnMc_MMP_like"/>
    <property type="match status" value="1"/>
</dbReference>
<comment type="caution">
    <text evidence="8">The sequence shown here is derived from an EMBL/GenBank/DDBJ whole genome shotgun (WGS) entry which is preliminary data.</text>
</comment>
<accession>A0A437SV32</accession>
<keyword evidence="3" id="KW-0378">Hydrolase</keyword>
<dbReference type="Gene3D" id="3.40.390.10">
    <property type="entry name" value="Collagenase (Catalytic Domain)"/>
    <property type="match status" value="1"/>
</dbReference>
<evidence type="ECO:0000256" key="2">
    <source>
        <dbReference type="ARBA" id="ARBA00022723"/>
    </source>
</evidence>
<dbReference type="GO" id="GO:0006508">
    <property type="term" value="P:proteolysis"/>
    <property type="evidence" value="ECO:0007669"/>
    <property type="project" value="UniProtKB-KW"/>
</dbReference>
<evidence type="ECO:0000313" key="9">
    <source>
        <dbReference type="Proteomes" id="UP000288291"/>
    </source>
</evidence>
<keyword evidence="9" id="KW-1185">Reference proteome</keyword>
<name>A0A437SV32_9LACO</name>
<keyword evidence="4" id="KW-0862">Zinc</keyword>
<dbReference type="AlphaFoldDB" id="A0A437SV32"/>
<keyword evidence="1 8" id="KW-0645">Protease</keyword>
<evidence type="ECO:0000259" key="7">
    <source>
        <dbReference type="Pfam" id="PF00413"/>
    </source>
</evidence>
<evidence type="ECO:0000256" key="5">
    <source>
        <dbReference type="SAM" id="MobiDB-lite"/>
    </source>
</evidence>
<keyword evidence="6" id="KW-0812">Transmembrane</keyword>
<keyword evidence="2" id="KW-0479">Metal-binding</keyword>
<feature type="transmembrane region" description="Helical" evidence="6">
    <location>
        <begin position="7"/>
        <end position="24"/>
    </location>
</feature>
<dbReference type="SUPFAM" id="SSF55486">
    <property type="entry name" value="Metalloproteases ('zincins'), catalytic domain"/>
    <property type="match status" value="1"/>
</dbReference>
<proteinExistence type="predicted"/>
<feature type="region of interest" description="Disordered" evidence="5">
    <location>
        <begin position="52"/>
        <end position="76"/>
    </location>
</feature>
<dbReference type="GO" id="GO:0008270">
    <property type="term" value="F:zinc ion binding"/>
    <property type="evidence" value="ECO:0007669"/>
    <property type="project" value="InterPro"/>
</dbReference>
<dbReference type="RefSeq" id="WP_103660885.1">
    <property type="nucleotide sequence ID" value="NZ_ML136882.1"/>
</dbReference>
<evidence type="ECO:0000256" key="1">
    <source>
        <dbReference type="ARBA" id="ARBA00022670"/>
    </source>
</evidence>
<dbReference type="InterPro" id="IPR024079">
    <property type="entry name" value="MetalloPept_cat_dom_sf"/>
</dbReference>
<dbReference type="Pfam" id="PF00413">
    <property type="entry name" value="Peptidase_M10"/>
    <property type="match status" value="1"/>
</dbReference>
<dbReference type="GO" id="GO:0004222">
    <property type="term" value="F:metalloendopeptidase activity"/>
    <property type="evidence" value="ECO:0007669"/>
    <property type="project" value="InterPro"/>
</dbReference>
<dbReference type="EMBL" id="RXIA01000014">
    <property type="protein sequence ID" value="RVU70677.1"/>
    <property type="molecule type" value="Genomic_DNA"/>
</dbReference>
<organism evidence="8 9">
    <name type="scientific">Lactobacillus xujianguonis</name>
    <dbReference type="NCBI Taxonomy" id="2495899"/>
    <lineage>
        <taxon>Bacteria</taxon>
        <taxon>Bacillati</taxon>
        <taxon>Bacillota</taxon>
        <taxon>Bacilli</taxon>
        <taxon>Lactobacillales</taxon>
        <taxon>Lactobacillaceae</taxon>
        <taxon>Lactobacillus</taxon>
    </lineage>
</organism>
<dbReference type="Proteomes" id="UP000288291">
    <property type="component" value="Unassembled WGS sequence"/>
</dbReference>
<feature type="domain" description="Peptidase M10 metallopeptidase" evidence="7">
    <location>
        <begin position="94"/>
        <end position="221"/>
    </location>
</feature>
<dbReference type="GO" id="GO:0031012">
    <property type="term" value="C:extracellular matrix"/>
    <property type="evidence" value="ECO:0007669"/>
    <property type="project" value="InterPro"/>
</dbReference>
<keyword evidence="6" id="KW-0472">Membrane</keyword>
<keyword evidence="6" id="KW-1133">Transmembrane helix</keyword>
<evidence type="ECO:0000256" key="6">
    <source>
        <dbReference type="SAM" id="Phobius"/>
    </source>
</evidence>
<evidence type="ECO:0000313" key="8">
    <source>
        <dbReference type="EMBL" id="RVU70677.1"/>
    </source>
</evidence>
<evidence type="ECO:0000256" key="3">
    <source>
        <dbReference type="ARBA" id="ARBA00022801"/>
    </source>
</evidence>
<sequence>MKHFFHFLQNIIFLGIIFFGIWFYQTSPNVRIATNDSLQTLHQRLSQIVTTGNLAPPKLSDPDQTDQATTGKKAVTDRWSKPEATIYVDLNNNHLLRSATLDAISLWNRTGAFTFKQVNNAKAAQIIVKAVDESNTSAAGETSTSYNLATGHLLKATVNLNRFYLQNVFYGYSYNRVVNTAEHELGHAIGLSHNNGVSVMYPKGSFYTIQPIDIEAVKKLYNED</sequence>
<evidence type="ECO:0000256" key="4">
    <source>
        <dbReference type="ARBA" id="ARBA00022833"/>
    </source>
</evidence>
<reference evidence="8 9" key="1">
    <citation type="submission" date="2018-12" db="EMBL/GenBank/DDBJ databases">
        <authorList>
            <person name="Meng J."/>
        </authorList>
    </citation>
    <scope>NUCLEOTIDE SEQUENCE [LARGE SCALE GENOMIC DNA]</scope>
    <source>
        <strain evidence="8 9">HT111-2</strain>
    </source>
</reference>
<protein>
    <submittedName>
        <fullName evidence="8">Matrixin family metalloprotease</fullName>
    </submittedName>
</protein>
<gene>
    <name evidence="8" type="ORF">EJK17_06030</name>
</gene>
<keyword evidence="8" id="KW-0482">Metalloprotease</keyword>
<dbReference type="InterPro" id="IPR001818">
    <property type="entry name" value="Pept_M10_metallopeptidase"/>
</dbReference>